<evidence type="ECO:0000256" key="5">
    <source>
        <dbReference type="PROSITE-ProRule" id="PRU00723"/>
    </source>
</evidence>
<feature type="domain" description="C3H1-type" evidence="7">
    <location>
        <begin position="317"/>
        <end position="345"/>
    </location>
</feature>
<dbReference type="GeneID" id="115755950"/>
<dbReference type="InterPro" id="IPR050974">
    <property type="entry name" value="Plant_ZF_CCCH"/>
</dbReference>
<feature type="compositionally biased region" description="Low complexity" evidence="6">
    <location>
        <begin position="434"/>
        <end position="459"/>
    </location>
</feature>
<gene>
    <name evidence="9" type="primary">LOC115755950</name>
</gene>
<dbReference type="PANTHER" id="PTHR12506:SF41">
    <property type="entry name" value="ZINC FINGER CCCH DOMAIN-CONTAINING PROTEIN 58"/>
    <property type="match status" value="1"/>
</dbReference>
<dbReference type="InterPro" id="IPR036855">
    <property type="entry name" value="Znf_CCCH_sf"/>
</dbReference>
<sequence length="495" mass="52675">MTPGSSAHPPYPLPHRTMEPYGASGEEPRSDPGAQTGLEERMWRLELGGAKSYPQRPDEADCNYYLRTGFCGYGARCRFNHPPDRSAILYASQVLGATRAGAVEYPERLGQPVCQYYMRTATCKFGVSCKFHHPKQGIGSAVPVALNYYGFPLRPGEKECSYYVKTGQCKFGAMCKFHHPQPAGIQVPTPGAGPQIAPVATPFMASAVYPAAQSPAVHSSQQYGVVVARSPVLSSYGPYGSVLLSPSMVPYHGWSPYPATVGPVASPSTQPSTGSSSVYGVTQLSPPVSGFPGQYQPLLPSFSASSGHQKEQSFPERPGQPECQYYMKTGYCKYGSSCRYHHPPDLISQEASVFLSPIGLPLRPGAPPCTYFAQHGVCKYGRACKFNHPMGMLSYSPSASSLADMPVAPYPVGSSIGTLAPSSSSSELRPEVTSGSVREVSSTRSSSSMSASSASIASVLLKSETASHSKSQKSGQNPGSSPGNNSRTTEDRSSI</sequence>
<feature type="zinc finger region" description="C3H1-type" evidence="5">
    <location>
        <begin position="108"/>
        <end position="136"/>
    </location>
</feature>
<feature type="region of interest" description="Disordered" evidence="6">
    <location>
        <begin position="419"/>
        <end position="495"/>
    </location>
</feature>
<evidence type="ECO:0000256" key="4">
    <source>
        <dbReference type="ARBA" id="ARBA00023125"/>
    </source>
</evidence>
<evidence type="ECO:0000256" key="2">
    <source>
        <dbReference type="ARBA" id="ARBA00022771"/>
    </source>
</evidence>
<evidence type="ECO:0000256" key="3">
    <source>
        <dbReference type="ARBA" id="ARBA00022833"/>
    </source>
</evidence>
<feature type="zinc finger region" description="C3H1-type" evidence="5">
    <location>
        <begin position="56"/>
        <end position="84"/>
    </location>
</feature>
<dbReference type="Proteomes" id="UP000827889">
    <property type="component" value="Chromosome 6"/>
</dbReference>
<dbReference type="SMART" id="SM00356">
    <property type="entry name" value="ZnF_C3H1"/>
    <property type="match status" value="5"/>
</dbReference>
<name>A0ABM3HHR3_9MYRT</name>
<evidence type="ECO:0000256" key="1">
    <source>
        <dbReference type="ARBA" id="ARBA00022723"/>
    </source>
</evidence>
<dbReference type="PROSITE" id="PS50103">
    <property type="entry name" value="ZF_C3H1"/>
    <property type="match status" value="5"/>
</dbReference>
<evidence type="ECO:0000313" key="9">
    <source>
        <dbReference type="RefSeq" id="XP_048136138.1"/>
    </source>
</evidence>
<protein>
    <submittedName>
        <fullName evidence="9">Zinc finger CCCH domain-containing protein 58-like isoform X1</fullName>
    </submittedName>
</protein>
<dbReference type="Gene3D" id="4.10.1000.10">
    <property type="entry name" value="Zinc finger, CCCH-type"/>
    <property type="match status" value="2"/>
</dbReference>
<feature type="domain" description="C3H1-type" evidence="7">
    <location>
        <begin position="56"/>
        <end position="84"/>
    </location>
</feature>
<keyword evidence="1 5" id="KW-0479">Metal-binding</keyword>
<feature type="region of interest" description="Disordered" evidence="6">
    <location>
        <begin position="1"/>
        <end position="35"/>
    </location>
</feature>
<feature type="zinc finger region" description="C3H1-type" evidence="5">
    <location>
        <begin position="154"/>
        <end position="182"/>
    </location>
</feature>
<keyword evidence="4" id="KW-0238">DNA-binding</keyword>
<feature type="zinc finger region" description="C3H1-type" evidence="5">
    <location>
        <begin position="363"/>
        <end position="391"/>
    </location>
</feature>
<organism evidence="8 9">
    <name type="scientific">Rhodamnia argentea</name>
    <dbReference type="NCBI Taxonomy" id="178133"/>
    <lineage>
        <taxon>Eukaryota</taxon>
        <taxon>Viridiplantae</taxon>
        <taxon>Streptophyta</taxon>
        <taxon>Embryophyta</taxon>
        <taxon>Tracheophyta</taxon>
        <taxon>Spermatophyta</taxon>
        <taxon>Magnoliopsida</taxon>
        <taxon>eudicotyledons</taxon>
        <taxon>Gunneridae</taxon>
        <taxon>Pentapetalae</taxon>
        <taxon>rosids</taxon>
        <taxon>malvids</taxon>
        <taxon>Myrtales</taxon>
        <taxon>Myrtaceae</taxon>
        <taxon>Myrtoideae</taxon>
        <taxon>Myrteae</taxon>
        <taxon>Australasian group</taxon>
        <taxon>Rhodamnia</taxon>
    </lineage>
</organism>
<proteinExistence type="predicted"/>
<evidence type="ECO:0000256" key="6">
    <source>
        <dbReference type="SAM" id="MobiDB-lite"/>
    </source>
</evidence>
<keyword evidence="3 5" id="KW-0862">Zinc</keyword>
<feature type="domain" description="C3H1-type" evidence="7">
    <location>
        <begin position="154"/>
        <end position="182"/>
    </location>
</feature>
<dbReference type="SUPFAM" id="SSF90229">
    <property type="entry name" value="CCCH zinc finger"/>
    <property type="match status" value="5"/>
</dbReference>
<reference evidence="9" key="1">
    <citation type="submission" date="2025-08" db="UniProtKB">
        <authorList>
            <consortium name="RefSeq"/>
        </authorList>
    </citation>
    <scope>IDENTIFICATION</scope>
    <source>
        <tissue evidence="9">Leaf</tissue>
    </source>
</reference>
<dbReference type="Pfam" id="PF00642">
    <property type="entry name" value="zf-CCCH"/>
    <property type="match status" value="5"/>
</dbReference>
<dbReference type="Gene3D" id="2.30.30.1190">
    <property type="match status" value="1"/>
</dbReference>
<accession>A0ABM3HHR3</accession>
<feature type="zinc finger region" description="C3H1-type" evidence="5">
    <location>
        <begin position="317"/>
        <end position="345"/>
    </location>
</feature>
<evidence type="ECO:0000259" key="7">
    <source>
        <dbReference type="PROSITE" id="PS50103"/>
    </source>
</evidence>
<feature type="domain" description="C3H1-type" evidence="7">
    <location>
        <begin position="108"/>
        <end position="136"/>
    </location>
</feature>
<keyword evidence="8" id="KW-1185">Reference proteome</keyword>
<feature type="compositionally biased region" description="Polar residues" evidence="6">
    <location>
        <begin position="464"/>
        <end position="487"/>
    </location>
</feature>
<dbReference type="InterPro" id="IPR000571">
    <property type="entry name" value="Znf_CCCH"/>
</dbReference>
<dbReference type="PANTHER" id="PTHR12506">
    <property type="entry name" value="PROTEIN PHOSPHATASE RELATED"/>
    <property type="match status" value="1"/>
</dbReference>
<feature type="domain" description="C3H1-type" evidence="7">
    <location>
        <begin position="363"/>
        <end position="391"/>
    </location>
</feature>
<keyword evidence="2 5" id="KW-0863">Zinc-finger</keyword>
<evidence type="ECO:0000313" key="8">
    <source>
        <dbReference type="Proteomes" id="UP000827889"/>
    </source>
</evidence>
<dbReference type="RefSeq" id="XP_048136138.1">
    <property type="nucleotide sequence ID" value="XM_048280181.1"/>
</dbReference>